<sequence length="428" mass="46386">MLRRPFVSLLILLFVAVGLSGVVYAQLETGDRGIAPVDSSGTLEVTGIHVDVTSKDAQSARYDGWRIAQRQGFKALWAKTHNRPQAEAPTVPDSTLDGLVASIVVDREQIGPNRYIADLGILFDRARSAELLGMTGQVRRSVPMLLIPVFLTAGTDTTVELRNPWQRAWAEFRTSQSPIDYVRVTGTGIDPLLVNAAQVDRPGRGWWRNVIDLYGAADILVAQVQFHRLYPGGPAYARFIGFHGPDHQPIGTFTISGPAGVSSLAIMRAGVQRMDRLFADALAAGQLVRDPSLNIPEPPPPPEEVIEVAPVQQARPWTYQVQIVSPEVNIYNFAMAHLRTTAGVEQVVPVAINPGGVSYVNVTYRGDLSNLRSALAARGWSVEQNGFVLRMTSSGKAPPPIAPPPQPQPAPPPQPQGTTPPQPQGRPQ</sequence>
<feature type="compositionally biased region" description="Pro residues" evidence="1">
    <location>
        <begin position="397"/>
        <end position="428"/>
    </location>
</feature>
<proteinExistence type="predicted"/>
<accession>A0ABS9VKK3</accession>
<reference evidence="2 3" key="1">
    <citation type="submission" date="2022-03" db="EMBL/GenBank/DDBJ databases">
        <authorList>
            <person name="Jo J.-H."/>
            <person name="Im W.-T."/>
        </authorList>
    </citation>
    <scope>NUCLEOTIDE SEQUENCE [LARGE SCALE GENOMIC DNA]</scope>
    <source>
        <strain evidence="2 3">SM33</strain>
    </source>
</reference>
<evidence type="ECO:0000313" key="2">
    <source>
        <dbReference type="EMBL" id="MCH8615243.1"/>
    </source>
</evidence>
<comment type="caution">
    <text evidence="2">The sequence shown here is derived from an EMBL/GenBank/DDBJ whole genome shotgun (WGS) entry which is preliminary data.</text>
</comment>
<feature type="region of interest" description="Disordered" evidence="1">
    <location>
        <begin position="391"/>
        <end position="428"/>
    </location>
</feature>
<dbReference type="EMBL" id="JAKZHW010000001">
    <property type="protein sequence ID" value="MCH8615243.1"/>
    <property type="molecule type" value="Genomic_DNA"/>
</dbReference>
<evidence type="ECO:0000313" key="3">
    <source>
        <dbReference type="Proteomes" id="UP001203058"/>
    </source>
</evidence>
<gene>
    <name evidence="2" type="ORF">LZ016_03875</name>
</gene>
<protein>
    <submittedName>
        <fullName evidence="2">Heavy-metal-associated domain-containing protein</fullName>
    </submittedName>
</protein>
<organism evidence="2 3">
    <name type="scientific">Sphingomonas telluris</name>
    <dbReference type="NCBI Taxonomy" id="2907998"/>
    <lineage>
        <taxon>Bacteria</taxon>
        <taxon>Pseudomonadati</taxon>
        <taxon>Pseudomonadota</taxon>
        <taxon>Alphaproteobacteria</taxon>
        <taxon>Sphingomonadales</taxon>
        <taxon>Sphingomonadaceae</taxon>
        <taxon>Sphingomonas</taxon>
    </lineage>
</organism>
<dbReference type="Proteomes" id="UP001203058">
    <property type="component" value="Unassembled WGS sequence"/>
</dbReference>
<dbReference type="RefSeq" id="WP_241445970.1">
    <property type="nucleotide sequence ID" value="NZ_JAKZHW010000001.1"/>
</dbReference>
<evidence type="ECO:0000256" key="1">
    <source>
        <dbReference type="SAM" id="MobiDB-lite"/>
    </source>
</evidence>
<name>A0ABS9VKK3_9SPHN</name>
<keyword evidence="3" id="KW-1185">Reference proteome</keyword>